<dbReference type="GeneID" id="5709197"/>
<reference evidence="2 3" key="1">
    <citation type="submission" date="2007-10" db="EMBL/GenBank/DDBJ databases">
        <title>Complete sequence of Caldivirga maquilingensis IC-167.</title>
        <authorList>
            <consortium name="US DOE Joint Genome Institute"/>
            <person name="Copeland A."/>
            <person name="Lucas S."/>
            <person name="Lapidus A."/>
            <person name="Barry K."/>
            <person name="Glavina del Rio T."/>
            <person name="Dalin E."/>
            <person name="Tice H."/>
            <person name="Pitluck S."/>
            <person name="Saunders E."/>
            <person name="Brettin T."/>
            <person name="Bruce D."/>
            <person name="Detter J.C."/>
            <person name="Han C."/>
            <person name="Schmutz J."/>
            <person name="Larimer F."/>
            <person name="Land M."/>
            <person name="Hauser L."/>
            <person name="Kyrpides N."/>
            <person name="Ivanova N."/>
            <person name="Biddle J.F."/>
            <person name="Zhang Z."/>
            <person name="Fitz-Gibbon S.T."/>
            <person name="Lowe T.M."/>
            <person name="Saltikov C."/>
            <person name="House C.H."/>
            <person name="Richardson P."/>
        </authorList>
    </citation>
    <scope>NUCLEOTIDE SEQUENCE [LARGE SCALE GENOMIC DNA]</scope>
    <source>
        <strain evidence="3">ATCC 700844 / DSM 13496 / JCM 10307 / IC-167</strain>
    </source>
</reference>
<dbReference type="InterPro" id="IPR022427">
    <property type="entry name" value="MJ0570_ATP-bd"/>
</dbReference>
<dbReference type="InterPro" id="IPR014729">
    <property type="entry name" value="Rossmann-like_a/b/a_fold"/>
</dbReference>
<dbReference type="PANTHER" id="PTHR12196:SF2">
    <property type="entry name" value="DIPHTHINE--AMMONIA LIGASE"/>
    <property type="match status" value="1"/>
</dbReference>
<dbReference type="PIRSF" id="PIRSF039123">
    <property type="entry name" value="Diphthamide_synthase"/>
    <property type="match status" value="1"/>
</dbReference>
<dbReference type="GO" id="GO:0017178">
    <property type="term" value="F:diphthine-ammonia ligase activity"/>
    <property type="evidence" value="ECO:0007669"/>
    <property type="project" value="TreeGrafter"/>
</dbReference>
<dbReference type="GO" id="GO:0017183">
    <property type="term" value="P:protein histidyl modification to diphthamide"/>
    <property type="evidence" value="ECO:0007669"/>
    <property type="project" value="TreeGrafter"/>
</dbReference>
<organism evidence="2 3">
    <name type="scientific">Caldivirga maquilingensis (strain ATCC 700844 / DSM 13496 / JCM 10307 / IC-167)</name>
    <dbReference type="NCBI Taxonomy" id="397948"/>
    <lineage>
        <taxon>Archaea</taxon>
        <taxon>Thermoproteota</taxon>
        <taxon>Thermoprotei</taxon>
        <taxon>Thermoproteales</taxon>
        <taxon>Thermoproteaceae</taxon>
        <taxon>Caldivirga</taxon>
    </lineage>
</organism>
<dbReference type="Gene3D" id="3.40.50.620">
    <property type="entry name" value="HUPs"/>
    <property type="match status" value="1"/>
</dbReference>
<proteinExistence type="predicted"/>
<accession>A8M9D4</accession>
<dbReference type="Proteomes" id="UP000001137">
    <property type="component" value="Chromosome"/>
</dbReference>
<dbReference type="HOGENOM" id="CLU_010289_0_2_2"/>
<dbReference type="Pfam" id="PF01902">
    <property type="entry name" value="Diphthami_syn_2"/>
    <property type="match status" value="1"/>
</dbReference>
<dbReference type="KEGG" id="cma:Cmaq_1530"/>
<keyword evidence="3" id="KW-1185">Reference proteome</keyword>
<sequence>MRPICALFSGGKDSTYAIHWAIMHGFDVKCLVTLMPSREDSWMFHKPAIEYTRLQAESMGIRQIIEATSGVRGEELVDLRRALKRAMDECGVTGVVTGALLSDYQRMNINMISEELKIKAYSPLWRKNQAKYLMELHDAGLRFIVTSIDAYGLNPRLLGKVLDKTDIEYIIESAQRYGFNPAFEGGEAETFVVDAPLFRRSIKVRGYVKRVGEYSWRFIITDALLEGKLPHLGG</sequence>
<evidence type="ECO:0000259" key="1">
    <source>
        <dbReference type="Pfam" id="PF01902"/>
    </source>
</evidence>
<dbReference type="NCBIfam" id="TIGR03679">
    <property type="entry name" value="arCOG00187"/>
    <property type="match status" value="1"/>
</dbReference>
<dbReference type="EMBL" id="CP000852">
    <property type="protein sequence ID" value="ABW02353.1"/>
    <property type="molecule type" value="Genomic_DNA"/>
</dbReference>
<name>A8M9D4_CALMQ</name>
<dbReference type="OrthoDB" id="372052at2157"/>
<dbReference type="PANTHER" id="PTHR12196">
    <property type="entry name" value="DOMAIN OF UNKNOWN FUNCTION 71 DUF71 -CONTAINING PROTEIN"/>
    <property type="match status" value="1"/>
</dbReference>
<feature type="domain" description="Diphthamide synthase" evidence="1">
    <location>
        <begin position="5"/>
        <end position="220"/>
    </location>
</feature>
<dbReference type="CDD" id="cd01994">
    <property type="entry name" value="AANH_PF0828-like"/>
    <property type="match status" value="1"/>
</dbReference>
<dbReference type="RefSeq" id="WP_012186572.1">
    <property type="nucleotide sequence ID" value="NC_009954.1"/>
</dbReference>
<dbReference type="InterPro" id="IPR030662">
    <property type="entry name" value="DPH6/MJ0570"/>
</dbReference>
<dbReference type="eggNOG" id="arCOG00035">
    <property type="taxonomic scope" value="Archaea"/>
</dbReference>
<dbReference type="NCBIfam" id="TIGR00290">
    <property type="entry name" value="MJ0570_dom"/>
    <property type="match status" value="1"/>
</dbReference>
<gene>
    <name evidence="2" type="ordered locus">Cmaq_1530</name>
</gene>
<dbReference type="STRING" id="397948.Cmaq_1530"/>
<dbReference type="SUPFAM" id="SSF52402">
    <property type="entry name" value="Adenine nucleotide alpha hydrolases-like"/>
    <property type="match status" value="1"/>
</dbReference>
<dbReference type="Gene3D" id="3.90.1490.10">
    <property type="entry name" value="putative n-type atp pyrophosphatase, domain 2"/>
    <property type="match status" value="1"/>
</dbReference>
<evidence type="ECO:0000313" key="2">
    <source>
        <dbReference type="EMBL" id="ABW02353.1"/>
    </source>
</evidence>
<dbReference type="AlphaFoldDB" id="A8M9D4"/>
<evidence type="ECO:0000313" key="3">
    <source>
        <dbReference type="Proteomes" id="UP000001137"/>
    </source>
</evidence>
<protein>
    <submittedName>
        <fullName evidence="2">Putative ATP binding protein</fullName>
    </submittedName>
</protein>
<dbReference type="InterPro" id="IPR002761">
    <property type="entry name" value="Diphthami_syn_dom"/>
</dbReference>